<organism evidence="2 3">
    <name type="scientific">Frateuria aurantia (strain ATCC 33424 / DSM 6220 / KCTC 2777 / LMG 1558 / NBRC 3245 / NCIMB 13370)</name>
    <name type="common">Acetobacter aurantius</name>
    <dbReference type="NCBI Taxonomy" id="767434"/>
    <lineage>
        <taxon>Bacteria</taxon>
        <taxon>Pseudomonadati</taxon>
        <taxon>Pseudomonadota</taxon>
        <taxon>Gammaproteobacteria</taxon>
        <taxon>Lysobacterales</taxon>
        <taxon>Rhodanobacteraceae</taxon>
        <taxon>Frateuria</taxon>
    </lineage>
</organism>
<keyword evidence="3" id="KW-1185">Reference proteome</keyword>
<evidence type="ECO:0000313" key="2">
    <source>
        <dbReference type="EMBL" id="AFC85940.1"/>
    </source>
</evidence>
<evidence type="ECO:0000313" key="3">
    <source>
        <dbReference type="Proteomes" id="UP000005234"/>
    </source>
</evidence>
<dbReference type="EMBL" id="CP003350">
    <property type="protein sequence ID" value="AFC85940.1"/>
    <property type="molecule type" value="Genomic_DNA"/>
</dbReference>
<feature type="region of interest" description="Disordered" evidence="1">
    <location>
        <begin position="53"/>
        <end position="75"/>
    </location>
</feature>
<proteinExistence type="predicted"/>
<feature type="compositionally biased region" description="Basic and acidic residues" evidence="1">
    <location>
        <begin position="64"/>
        <end position="75"/>
    </location>
</feature>
<dbReference type="Proteomes" id="UP000005234">
    <property type="component" value="Chromosome"/>
</dbReference>
<accession>H8L6F1</accession>
<sequence>MVDAIYIVQGFGPGPESLPLTVPAYFDSAPAARRHACLLGTFCSEVTMRRHGDASRSAGVPDDAQEKARMGDSGF</sequence>
<dbReference type="AlphaFoldDB" id="H8L6F1"/>
<dbReference type="KEGG" id="fau:Fraau_1521"/>
<gene>
    <name evidence="2" type="ordered locus">Fraau_1521</name>
</gene>
<name>H8L6F1_FRAAD</name>
<protein>
    <submittedName>
        <fullName evidence="2">Uncharacterized protein</fullName>
    </submittedName>
</protein>
<dbReference type="STRING" id="767434.Fraau_1521"/>
<dbReference type="HOGENOM" id="CLU_2665753_0_0_6"/>
<evidence type="ECO:0000256" key="1">
    <source>
        <dbReference type="SAM" id="MobiDB-lite"/>
    </source>
</evidence>
<reference evidence="2" key="1">
    <citation type="submission" date="2012-02" db="EMBL/GenBank/DDBJ databases">
        <title>The complete genome of Frateuria aurantia DSM 6220.</title>
        <authorList>
            <consortium name="US DOE Joint Genome Institute (JGI-PGF)"/>
            <person name="Lucas S."/>
            <person name="Copeland A."/>
            <person name="Lapidus A."/>
            <person name="Glavina del Rio T."/>
            <person name="Dalin E."/>
            <person name="Tice H."/>
            <person name="Bruce D."/>
            <person name="Goodwin L."/>
            <person name="Pitluck S."/>
            <person name="Peters L."/>
            <person name="Ovchinnikova G."/>
            <person name="Teshima H."/>
            <person name="Kyrpides N."/>
            <person name="Mavromatis K."/>
            <person name="Ivanova N."/>
            <person name="Brettin T."/>
            <person name="Detter J.C."/>
            <person name="Han C."/>
            <person name="Larimer F."/>
            <person name="Land M."/>
            <person name="Hauser L."/>
            <person name="Markowitz V."/>
            <person name="Cheng J.-F."/>
            <person name="Hugenholtz P."/>
            <person name="Woyke T."/>
            <person name="Wu D."/>
            <person name="Brambilla E."/>
            <person name="Klenk H.-P."/>
            <person name="Eisen J.A."/>
        </authorList>
    </citation>
    <scope>NUCLEOTIDE SEQUENCE</scope>
    <source>
        <strain evidence="2">DSM 6220</strain>
    </source>
</reference>